<evidence type="ECO:0000313" key="4">
    <source>
        <dbReference type="Proteomes" id="UP001237207"/>
    </source>
</evidence>
<comment type="caution">
    <text evidence="3">The sequence shown here is derived from an EMBL/GenBank/DDBJ whole genome shotgun (WGS) entry which is preliminary data.</text>
</comment>
<keyword evidence="2" id="KW-0732">Signal</keyword>
<proteinExistence type="predicted"/>
<reference evidence="3" key="1">
    <citation type="submission" date="2023-07" db="EMBL/GenBank/DDBJ databases">
        <title>Genomic Encyclopedia of Type Strains, Phase IV (KMG-IV): sequencing the most valuable type-strain genomes for metagenomic binning, comparative biology and taxonomic classification.</title>
        <authorList>
            <person name="Goeker M."/>
        </authorList>
    </citation>
    <scope>NUCLEOTIDE SEQUENCE</scope>
    <source>
        <strain evidence="3">DSM 23947</strain>
    </source>
</reference>
<dbReference type="RefSeq" id="WP_307255964.1">
    <property type="nucleotide sequence ID" value="NZ_JAUSUC010000003.1"/>
</dbReference>
<dbReference type="EMBL" id="JAUSUC010000003">
    <property type="protein sequence ID" value="MDQ0213959.1"/>
    <property type="molecule type" value="Genomic_DNA"/>
</dbReference>
<dbReference type="NCBIfam" id="TIGR02898">
    <property type="entry name" value="spore_YhcN_YlaJ"/>
    <property type="match status" value="1"/>
</dbReference>
<feature type="signal peptide" evidence="2">
    <location>
        <begin position="1"/>
        <end position="21"/>
    </location>
</feature>
<feature type="compositionally biased region" description="Basic and acidic residues" evidence="1">
    <location>
        <begin position="42"/>
        <end position="55"/>
    </location>
</feature>
<dbReference type="AlphaFoldDB" id="A0AAJ1SWL3"/>
<evidence type="ECO:0000256" key="1">
    <source>
        <dbReference type="SAM" id="MobiDB-lite"/>
    </source>
</evidence>
<feature type="region of interest" description="Disordered" evidence="1">
    <location>
        <begin position="42"/>
        <end position="61"/>
    </location>
</feature>
<dbReference type="InterPro" id="IPR019076">
    <property type="entry name" value="Spore_lipoprot_YhcN/YlaJ-like"/>
</dbReference>
<dbReference type="Pfam" id="PF09580">
    <property type="entry name" value="Spore_YhcN_YlaJ"/>
    <property type="match status" value="1"/>
</dbReference>
<organism evidence="3 4">
    <name type="scientific">Oikeobacillus pervagus</name>
    <dbReference type="NCBI Taxonomy" id="1325931"/>
    <lineage>
        <taxon>Bacteria</taxon>
        <taxon>Bacillati</taxon>
        <taxon>Bacillota</taxon>
        <taxon>Bacilli</taxon>
        <taxon>Bacillales</taxon>
        <taxon>Bacillaceae</taxon>
        <taxon>Oikeobacillus</taxon>
    </lineage>
</organism>
<dbReference type="GO" id="GO:0030435">
    <property type="term" value="P:sporulation resulting in formation of a cellular spore"/>
    <property type="evidence" value="ECO:0007669"/>
    <property type="project" value="InterPro"/>
</dbReference>
<dbReference type="Proteomes" id="UP001237207">
    <property type="component" value="Unassembled WGS sequence"/>
</dbReference>
<dbReference type="InterPro" id="IPR014247">
    <property type="entry name" value="Spore_lipoprot_YhcN/YlaJ"/>
</dbReference>
<evidence type="ECO:0000313" key="3">
    <source>
        <dbReference type="EMBL" id="MDQ0213959.1"/>
    </source>
</evidence>
<gene>
    <name evidence="3" type="ORF">J2S13_000354</name>
</gene>
<feature type="chain" id="PRO_5042609005" evidence="2">
    <location>
        <begin position="22"/>
        <end position="185"/>
    </location>
</feature>
<evidence type="ECO:0000256" key="2">
    <source>
        <dbReference type="SAM" id="SignalP"/>
    </source>
</evidence>
<keyword evidence="4" id="KW-1185">Reference proteome</keyword>
<keyword evidence="3" id="KW-0449">Lipoprotein</keyword>
<sequence>MRTLKLLSVLLLSIPLFYGCANNQELGNDDNDNRNLLGRNVRYDTNGDDRERNNVFDDNEPLNVRDDNFRDNNSDRLDVADEAANRITKIKEVDRANVIVTNRNAYVAVVLKGDTEGKLTRDVENQIAKTVRATDDDIRNVFVSSNPDFVDRMTDYGDKIERGEPIEGLVEEFNETVRRVFPNAR</sequence>
<protein>
    <submittedName>
        <fullName evidence="3">YhcN/YlaJ family sporulation lipoprotein</fullName>
    </submittedName>
</protein>
<dbReference type="PROSITE" id="PS51257">
    <property type="entry name" value="PROKAR_LIPOPROTEIN"/>
    <property type="match status" value="1"/>
</dbReference>
<name>A0AAJ1SWL3_9BACI</name>
<accession>A0AAJ1SWL3</accession>